<evidence type="ECO:0000313" key="2">
    <source>
        <dbReference type="Proteomes" id="UP000825598"/>
    </source>
</evidence>
<name>A0ACD1FIS9_MYCFR</name>
<proteinExistence type="predicted"/>
<sequence>MRDLPQADHADLGLIEDDNTPDMRKAPAATEALQKIRQREVTTTTTKEI</sequence>
<evidence type="ECO:0000313" key="1">
    <source>
        <dbReference type="EMBL" id="QZH66936.1"/>
    </source>
</evidence>
<dbReference type="Proteomes" id="UP000825598">
    <property type="component" value="Chromosome"/>
</dbReference>
<dbReference type="EMBL" id="CP081673">
    <property type="protein sequence ID" value="QZH66936.1"/>
    <property type="molecule type" value="Genomic_DNA"/>
</dbReference>
<protein>
    <submittedName>
        <fullName evidence="1">Uncharacterized protein</fullName>
    </submittedName>
</protein>
<keyword evidence="2" id="KW-1185">Reference proteome</keyword>
<organism evidence="1 2">
    <name type="scientific">Mycolicibacterium farcinogenes</name>
    <name type="common">Mycobacterium farcinogenes</name>
    <dbReference type="NCBI Taxonomy" id="1802"/>
    <lineage>
        <taxon>Bacteria</taxon>
        <taxon>Bacillati</taxon>
        <taxon>Actinomycetota</taxon>
        <taxon>Actinomycetes</taxon>
        <taxon>Mycobacteriales</taxon>
        <taxon>Mycobacteriaceae</taxon>
        <taxon>Mycolicibacterium</taxon>
    </lineage>
</organism>
<gene>
    <name evidence="1" type="ORF">K6L26_04430</name>
</gene>
<reference evidence="1" key="1">
    <citation type="submission" date="2021-07" db="EMBL/GenBank/DDBJ databases">
        <title>Complete Genome Sequences of Mycobacterium farcinogenes Isolated from Clinical Specimens from Patients in Thailand.</title>
        <authorList>
            <person name="Sodsai P."/>
        </authorList>
    </citation>
    <scope>NUCLEOTIDE SEQUENCE</scope>
    <source>
        <strain evidence="1">BKK/CU-MFGFA-001</strain>
    </source>
</reference>
<accession>A0ACD1FIS9</accession>